<dbReference type="OrthoDB" id="1100205at2"/>
<keyword evidence="4" id="KW-1185">Reference proteome</keyword>
<dbReference type="InterPro" id="IPR011250">
    <property type="entry name" value="OMP/PagP_B-barrel"/>
</dbReference>
<dbReference type="Proteomes" id="UP000198379">
    <property type="component" value="Unassembled WGS sequence"/>
</dbReference>
<dbReference type="RefSeq" id="WP_089372791.1">
    <property type="nucleotide sequence ID" value="NZ_BMEP01000005.1"/>
</dbReference>
<dbReference type="AlphaFoldDB" id="A0A239BIV5"/>
<evidence type="ECO:0000313" key="4">
    <source>
        <dbReference type="Proteomes" id="UP000198379"/>
    </source>
</evidence>
<dbReference type="Pfam" id="PF13505">
    <property type="entry name" value="OMP_b-brl"/>
    <property type="match status" value="1"/>
</dbReference>
<evidence type="ECO:0000256" key="1">
    <source>
        <dbReference type="ARBA" id="ARBA00022729"/>
    </source>
</evidence>
<dbReference type="InterPro" id="IPR027385">
    <property type="entry name" value="Beta-barrel_OMP"/>
</dbReference>
<organism evidence="3 4">
    <name type="scientific">Dokdonia pacifica</name>
    <dbReference type="NCBI Taxonomy" id="1627892"/>
    <lineage>
        <taxon>Bacteria</taxon>
        <taxon>Pseudomonadati</taxon>
        <taxon>Bacteroidota</taxon>
        <taxon>Flavobacteriia</taxon>
        <taxon>Flavobacteriales</taxon>
        <taxon>Flavobacteriaceae</taxon>
        <taxon>Dokdonia</taxon>
    </lineage>
</organism>
<sequence length="217" mass="25038">MNDRYNNKKKSILSHLSSDYFSGFLFKKKMYCLVIMLITTCYVSAQERWGVVFRPQLNFPVTSFMNKDLRVGNGLELEATYNIMPHLALYGGVHWSQVDTDERFDEDHIDFNQGGYILGARLRLPLNKSNVGYYLSAGTIYSRIQVTSDTPSNDQKTDFTFNWQLGSGVLVPVFDHWTFTAELRYRFSPNTIILIDTTEQVLNLEFITISAGAMYRF</sequence>
<gene>
    <name evidence="3" type="ORF">SAMN06265376_106177</name>
</gene>
<reference evidence="3 4" key="1">
    <citation type="submission" date="2017-06" db="EMBL/GenBank/DDBJ databases">
        <authorList>
            <person name="Kim H.J."/>
            <person name="Triplett B.A."/>
        </authorList>
    </citation>
    <scope>NUCLEOTIDE SEQUENCE [LARGE SCALE GENOMIC DNA]</scope>
    <source>
        <strain evidence="3 4">DSM 25597</strain>
    </source>
</reference>
<proteinExistence type="predicted"/>
<protein>
    <submittedName>
        <fullName evidence="3">Outer membrane protein beta-barrel domain-containing protein</fullName>
    </submittedName>
</protein>
<keyword evidence="1" id="KW-0732">Signal</keyword>
<dbReference type="Gene3D" id="2.40.160.20">
    <property type="match status" value="1"/>
</dbReference>
<accession>A0A239BIV5</accession>
<dbReference type="EMBL" id="FZNY01000006">
    <property type="protein sequence ID" value="SNS07308.1"/>
    <property type="molecule type" value="Genomic_DNA"/>
</dbReference>
<evidence type="ECO:0000259" key="2">
    <source>
        <dbReference type="Pfam" id="PF13505"/>
    </source>
</evidence>
<feature type="domain" description="Outer membrane protein beta-barrel" evidence="2">
    <location>
        <begin position="53"/>
        <end position="217"/>
    </location>
</feature>
<dbReference type="SUPFAM" id="SSF56925">
    <property type="entry name" value="OMPA-like"/>
    <property type="match status" value="1"/>
</dbReference>
<name>A0A239BIV5_9FLAO</name>
<evidence type="ECO:0000313" key="3">
    <source>
        <dbReference type="EMBL" id="SNS07308.1"/>
    </source>
</evidence>